<protein>
    <submittedName>
        <fullName evidence="1">Uncharacterized protein</fullName>
    </submittedName>
</protein>
<feature type="non-terminal residue" evidence="1">
    <location>
        <position position="52"/>
    </location>
</feature>
<organism evidence="1 2">
    <name type="scientific">Mycena maculata</name>
    <dbReference type="NCBI Taxonomy" id="230809"/>
    <lineage>
        <taxon>Eukaryota</taxon>
        <taxon>Fungi</taxon>
        <taxon>Dikarya</taxon>
        <taxon>Basidiomycota</taxon>
        <taxon>Agaricomycotina</taxon>
        <taxon>Agaricomycetes</taxon>
        <taxon>Agaricomycetidae</taxon>
        <taxon>Agaricales</taxon>
        <taxon>Marasmiineae</taxon>
        <taxon>Mycenaceae</taxon>
        <taxon>Mycena</taxon>
    </lineage>
</organism>
<evidence type="ECO:0000313" key="1">
    <source>
        <dbReference type="EMBL" id="KAJ7748280.1"/>
    </source>
</evidence>
<reference evidence="1" key="1">
    <citation type="submission" date="2023-03" db="EMBL/GenBank/DDBJ databases">
        <title>Massive genome expansion in bonnet fungi (Mycena s.s.) driven by repeated elements and novel gene families across ecological guilds.</title>
        <authorList>
            <consortium name="Lawrence Berkeley National Laboratory"/>
            <person name="Harder C.B."/>
            <person name="Miyauchi S."/>
            <person name="Viragh M."/>
            <person name="Kuo A."/>
            <person name="Thoen E."/>
            <person name="Andreopoulos B."/>
            <person name="Lu D."/>
            <person name="Skrede I."/>
            <person name="Drula E."/>
            <person name="Henrissat B."/>
            <person name="Morin E."/>
            <person name="Kohler A."/>
            <person name="Barry K."/>
            <person name="LaButti K."/>
            <person name="Morin E."/>
            <person name="Salamov A."/>
            <person name="Lipzen A."/>
            <person name="Mereny Z."/>
            <person name="Hegedus B."/>
            <person name="Baldrian P."/>
            <person name="Stursova M."/>
            <person name="Weitz H."/>
            <person name="Taylor A."/>
            <person name="Grigoriev I.V."/>
            <person name="Nagy L.G."/>
            <person name="Martin F."/>
            <person name="Kauserud H."/>
        </authorList>
    </citation>
    <scope>NUCLEOTIDE SEQUENCE</scope>
    <source>
        <strain evidence="1">CBHHK188m</strain>
    </source>
</reference>
<comment type="caution">
    <text evidence="1">The sequence shown here is derived from an EMBL/GenBank/DDBJ whole genome shotgun (WGS) entry which is preliminary data.</text>
</comment>
<dbReference type="AlphaFoldDB" id="A0AAD7IT17"/>
<evidence type="ECO:0000313" key="2">
    <source>
        <dbReference type="Proteomes" id="UP001215280"/>
    </source>
</evidence>
<dbReference type="Proteomes" id="UP001215280">
    <property type="component" value="Unassembled WGS sequence"/>
</dbReference>
<accession>A0AAD7IT17</accession>
<gene>
    <name evidence="1" type="ORF">DFH07DRAFT_703727</name>
</gene>
<proteinExistence type="predicted"/>
<keyword evidence="2" id="KW-1185">Reference proteome</keyword>
<dbReference type="EMBL" id="JARJLG010000090">
    <property type="protein sequence ID" value="KAJ7748280.1"/>
    <property type="molecule type" value="Genomic_DNA"/>
</dbReference>
<sequence length="52" mass="5955">VTGLRPAQIRVIFKLCLQFGSYPHPLAYMEWFMPLNGRPDPVSGMFTINRST</sequence>
<name>A0AAD7IT17_9AGAR</name>
<feature type="non-terminal residue" evidence="1">
    <location>
        <position position="1"/>
    </location>
</feature>